<evidence type="ECO:0000256" key="1">
    <source>
        <dbReference type="SAM" id="Phobius"/>
    </source>
</evidence>
<dbReference type="EMBL" id="KN881783">
    <property type="protein sequence ID" value="KIY48953.1"/>
    <property type="molecule type" value="Genomic_DNA"/>
</dbReference>
<evidence type="ECO:0000313" key="2">
    <source>
        <dbReference type="EMBL" id="KIY48953.1"/>
    </source>
</evidence>
<dbReference type="Proteomes" id="UP000054144">
    <property type="component" value="Unassembled WGS sequence"/>
</dbReference>
<organism evidence="2 3">
    <name type="scientific">Fistulina hepatica ATCC 64428</name>
    <dbReference type="NCBI Taxonomy" id="1128425"/>
    <lineage>
        <taxon>Eukaryota</taxon>
        <taxon>Fungi</taxon>
        <taxon>Dikarya</taxon>
        <taxon>Basidiomycota</taxon>
        <taxon>Agaricomycotina</taxon>
        <taxon>Agaricomycetes</taxon>
        <taxon>Agaricomycetidae</taxon>
        <taxon>Agaricales</taxon>
        <taxon>Fistulinaceae</taxon>
        <taxon>Fistulina</taxon>
    </lineage>
</organism>
<reference evidence="2 3" key="1">
    <citation type="journal article" date="2015" name="Fungal Genet. Biol.">
        <title>Evolution of novel wood decay mechanisms in Agaricales revealed by the genome sequences of Fistulina hepatica and Cylindrobasidium torrendii.</title>
        <authorList>
            <person name="Floudas D."/>
            <person name="Held B.W."/>
            <person name="Riley R."/>
            <person name="Nagy L.G."/>
            <person name="Koehler G."/>
            <person name="Ransdell A.S."/>
            <person name="Younus H."/>
            <person name="Chow J."/>
            <person name="Chiniquy J."/>
            <person name="Lipzen A."/>
            <person name="Tritt A."/>
            <person name="Sun H."/>
            <person name="Haridas S."/>
            <person name="LaButti K."/>
            <person name="Ohm R.A."/>
            <person name="Kues U."/>
            <person name="Blanchette R.A."/>
            <person name="Grigoriev I.V."/>
            <person name="Minto R.E."/>
            <person name="Hibbett D.S."/>
        </authorList>
    </citation>
    <scope>NUCLEOTIDE SEQUENCE [LARGE SCALE GENOMIC DNA]</scope>
    <source>
        <strain evidence="2 3">ATCC 64428</strain>
    </source>
</reference>
<keyword evidence="1" id="KW-0812">Transmembrane</keyword>
<proteinExistence type="predicted"/>
<keyword evidence="3" id="KW-1185">Reference proteome</keyword>
<dbReference type="AlphaFoldDB" id="A0A0D7ADK6"/>
<sequence length="82" mass="9058">MVPYHFSNFRMPVVGHCGLEQFFDTFAPAALLALALMMLLAAVVAGRSVILTILSGISEDWTAFLGPPILSFILTTHSDRYW</sequence>
<keyword evidence="1" id="KW-0472">Membrane</keyword>
<accession>A0A0D7ADK6</accession>
<feature type="transmembrane region" description="Helical" evidence="1">
    <location>
        <begin position="26"/>
        <end position="45"/>
    </location>
</feature>
<keyword evidence="1" id="KW-1133">Transmembrane helix</keyword>
<evidence type="ECO:0000313" key="3">
    <source>
        <dbReference type="Proteomes" id="UP000054144"/>
    </source>
</evidence>
<protein>
    <submittedName>
        <fullName evidence="2">Uncharacterized protein</fullName>
    </submittedName>
</protein>
<gene>
    <name evidence="2" type="ORF">FISHEDRAFT_73131</name>
</gene>
<name>A0A0D7ADK6_9AGAR</name>